<keyword evidence="3" id="KW-1185">Reference proteome</keyword>
<dbReference type="SUPFAM" id="SSF47413">
    <property type="entry name" value="lambda repressor-like DNA-binding domains"/>
    <property type="match status" value="1"/>
</dbReference>
<reference evidence="2 3" key="1">
    <citation type="submission" date="2016-04" db="EMBL/GenBank/DDBJ databases">
        <title>Genome sequence of Clostridium magnum DSM 2767.</title>
        <authorList>
            <person name="Poehlein A."/>
            <person name="Uhlig R."/>
            <person name="Fischer R."/>
            <person name="Bahl H."/>
            <person name="Daniel R."/>
        </authorList>
    </citation>
    <scope>NUCLEOTIDE SEQUENCE [LARGE SCALE GENOMIC DNA]</scope>
    <source>
        <strain evidence="2 3">DSM 2767</strain>
    </source>
</reference>
<evidence type="ECO:0000313" key="2">
    <source>
        <dbReference type="EMBL" id="KZL91776.1"/>
    </source>
</evidence>
<dbReference type="AlphaFoldDB" id="A0A161XBV6"/>
<dbReference type="Pfam" id="PF01381">
    <property type="entry name" value="HTH_3"/>
    <property type="match status" value="1"/>
</dbReference>
<dbReference type="EMBL" id="LWAE01000002">
    <property type="protein sequence ID" value="KZL91776.1"/>
    <property type="molecule type" value="Genomic_DNA"/>
</dbReference>
<evidence type="ECO:0000313" key="3">
    <source>
        <dbReference type="Proteomes" id="UP000076603"/>
    </source>
</evidence>
<sequence length="74" mass="8479">MKGARKIKSEKIGKLYTQKMLASDLNKSQSYIGDIESGRTYPSFVLLTQIADACGVSISFFQDENLKYKYRKIY</sequence>
<proteinExistence type="predicted"/>
<protein>
    <submittedName>
        <fullName evidence="2">Helix-turn-helix domain protein</fullName>
    </submittedName>
</protein>
<feature type="domain" description="HTH cro/C1-type" evidence="1">
    <location>
        <begin position="16"/>
        <end position="61"/>
    </location>
</feature>
<gene>
    <name evidence="2" type="ORF">CLMAG_15740</name>
</gene>
<dbReference type="PROSITE" id="PS50943">
    <property type="entry name" value="HTH_CROC1"/>
    <property type="match status" value="1"/>
</dbReference>
<dbReference type="InterPro" id="IPR010982">
    <property type="entry name" value="Lambda_DNA-bd_dom_sf"/>
</dbReference>
<accession>A0A161XBV6</accession>
<dbReference type="STRING" id="1121326.CLMAG_15740"/>
<dbReference type="PATRIC" id="fig|1121326.3.peg.1547"/>
<name>A0A161XBV6_9CLOT</name>
<evidence type="ECO:0000259" key="1">
    <source>
        <dbReference type="PROSITE" id="PS50943"/>
    </source>
</evidence>
<dbReference type="Gene3D" id="1.10.260.40">
    <property type="entry name" value="lambda repressor-like DNA-binding domains"/>
    <property type="match status" value="1"/>
</dbReference>
<dbReference type="InterPro" id="IPR001387">
    <property type="entry name" value="Cro/C1-type_HTH"/>
</dbReference>
<organism evidence="2 3">
    <name type="scientific">Clostridium magnum DSM 2767</name>
    <dbReference type="NCBI Taxonomy" id="1121326"/>
    <lineage>
        <taxon>Bacteria</taxon>
        <taxon>Bacillati</taxon>
        <taxon>Bacillota</taxon>
        <taxon>Clostridia</taxon>
        <taxon>Eubacteriales</taxon>
        <taxon>Clostridiaceae</taxon>
        <taxon>Clostridium</taxon>
    </lineage>
</organism>
<dbReference type="SMART" id="SM00530">
    <property type="entry name" value="HTH_XRE"/>
    <property type="match status" value="1"/>
</dbReference>
<comment type="caution">
    <text evidence="2">The sequence shown here is derived from an EMBL/GenBank/DDBJ whole genome shotgun (WGS) entry which is preliminary data.</text>
</comment>
<dbReference type="CDD" id="cd00093">
    <property type="entry name" value="HTH_XRE"/>
    <property type="match status" value="1"/>
</dbReference>
<dbReference type="Proteomes" id="UP000076603">
    <property type="component" value="Unassembled WGS sequence"/>
</dbReference>
<dbReference type="GO" id="GO:0003677">
    <property type="term" value="F:DNA binding"/>
    <property type="evidence" value="ECO:0007669"/>
    <property type="project" value="InterPro"/>
</dbReference>